<dbReference type="GO" id="GO:0008270">
    <property type="term" value="F:zinc ion binding"/>
    <property type="evidence" value="ECO:0007669"/>
    <property type="project" value="UniProtKB-KW"/>
</dbReference>
<feature type="domain" description="C3H1-type" evidence="2">
    <location>
        <begin position="382"/>
        <end position="408"/>
    </location>
</feature>
<feature type="non-terminal residue" evidence="3">
    <location>
        <position position="1"/>
    </location>
</feature>
<dbReference type="Gene3D" id="3.90.1740.10">
    <property type="entry name" value="2',3'-cyclic nucleotide 3'-phosphodiesterase superfamily"/>
    <property type="match status" value="1"/>
</dbReference>
<keyword evidence="1" id="KW-0479">Metal-binding</keyword>
<reference evidence="3" key="1">
    <citation type="submission" date="2016-09" db="EMBL/GenBank/DDBJ databases">
        <authorList>
            <person name="Capua I."/>
            <person name="De Benedictis P."/>
            <person name="Joannis T."/>
            <person name="Lombin L.H."/>
            <person name="Cattoli G."/>
        </authorList>
    </citation>
    <scope>NUCLEOTIDE SEQUENCE</scope>
</reference>
<accession>A0A1E1XNE6</accession>
<name>A0A1E1XNE6_AMBSC</name>
<dbReference type="GO" id="GO:0005737">
    <property type="term" value="C:cytoplasm"/>
    <property type="evidence" value="ECO:0007669"/>
    <property type="project" value="TreeGrafter"/>
</dbReference>
<dbReference type="SUPFAM" id="SSF52540">
    <property type="entry name" value="P-loop containing nucleoside triphosphate hydrolases"/>
    <property type="match status" value="1"/>
</dbReference>
<dbReference type="PROSITE" id="PS50103">
    <property type="entry name" value="ZF_C3H1"/>
    <property type="match status" value="1"/>
</dbReference>
<reference evidence="3" key="2">
    <citation type="journal article" date="2017" name="Front. Cell. Infect. Microbiol.">
        <title>Analysis of the Salivary Gland Transcriptome of Unfed and Partially Fed Amblyomma sculptum Ticks and Descriptive Proteome of the Saliva.</title>
        <authorList>
            <person name="Esteves E."/>
            <person name="Maruyama S.R."/>
            <person name="Kawahara R."/>
            <person name="Fujita A."/>
            <person name="Martins L.A."/>
            <person name="Righi A.A."/>
            <person name="Costa F.B."/>
            <person name="Palmisano G."/>
            <person name="Labruna M.B."/>
            <person name="Sa-Nunes A."/>
            <person name="Ribeiro J.M.C."/>
            <person name="Fogaca A.C."/>
        </authorList>
    </citation>
    <scope>NUCLEOTIDE SEQUENCE</scope>
</reference>
<evidence type="ECO:0000313" key="3">
    <source>
        <dbReference type="EMBL" id="JAU00587.1"/>
    </source>
</evidence>
<dbReference type="EMBL" id="GFAA01002848">
    <property type="protein sequence ID" value="JAU00587.1"/>
    <property type="molecule type" value="mRNA"/>
</dbReference>
<proteinExistence type="evidence at transcript level"/>
<dbReference type="GO" id="GO:0016020">
    <property type="term" value="C:membrane"/>
    <property type="evidence" value="ECO:0007669"/>
    <property type="project" value="InterPro"/>
</dbReference>
<dbReference type="Gene3D" id="3.40.50.300">
    <property type="entry name" value="P-loop containing nucleotide triphosphate hydrolases"/>
    <property type="match status" value="1"/>
</dbReference>
<organism evidence="3">
    <name type="scientific">Amblyomma sculptum</name>
    <name type="common">Tick</name>
    <dbReference type="NCBI Taxonomy" id="1581419"/>
    <lineage>
        <taxon>Eukaryota</taxon>
        <taxon>Metazoa</taxon>
        <taxon>Ecdysozoa</taxon>
        <taxon>Arthropoda</taxon>
        <taxon>Chelicerata</taxon>
        <taxon>Arachnida</taxon>
        <taxon>Acari</taxon>
        <taxon>Parasitiformes</taxon>
        <taxon>Ixodida</taxon>
        <taxon>Ixodoidea</taxon>
        <taxon>Ixodidae</taxon>
        <taxon>Amblyomminae</taxon>
        <taxon>Amblyomma</taxon>
    </lineage>
</organism>
<sequence>PFLNNDESIEFLRSYGRVMFITRGLPGSGKSGIAEAVKETYQSCKIIRADQMFVGFGAVEKTPETTIESHLRCQQKTVEALERNTSFVVNCNNNATIRETSKYIELAASYGYLVIIIDTFQKELMTVEYLVACNTKMLDRTYINRALEKWEEVHPLCTGWFLKPSDKSSLLCRLALLLKECAAKGLPTNVQVYAIPGPTFCLARFCWFGMEQSNRDYFDKVKNAIGTTHLLRVCGYMIENETIYGLVELEDTLKEELAGGHAVESLETARWKATCCVALPATPFPQPEEDAPQLAMSVPTSAVSNHTSFIVLGNTNGATTTPNAPKPKIAETWQKVLRETRHTLAARIGDAAVRVGDGGLLVLLDHALCVETLFAGFYQPYIPSYRPCKYFATKGGCKRRTTCMFDHF</sequence>
<dbReference type="InterPro" id="IPR000571">
    <property type="entry name" value="Znf_CCCH"/>
</dbReference>
<dbReference type="InterPro" id="IPR008431">
    <property type="entry name" value="CNPase"/>
</dbReference>
<keyword evidence="1" id="KW-0863">Zinc-finger</keyword>
<dbReference type="GO" id="GO:0009214">
    <property type="term" value="P:cyclic nucleotide catabolic process"/>
    <property type="evidence" value="ECO:0007669"/>
    <property type="project" value="InterPro"/>
</dbReference>
<feature type="zinc finger region" description="C3H1-type" evidence="1">
    <location>
        <begin position="382"/>
        <end position="408"/>
    </location>
</feature>
<dbReference type="PANTHER" id="PTHR10156">
    <property type="entry name" value="2',3'-CYCLIC-NUCLEOTIDE 3'-PHOSPHODIESTERASE"/>
    <property type="match status" value="1"/>
</dbReference>
<dbReference type="InterPro" id="IPR027417">
    <property type="entry name" value="P-loop_NTPase"/>
</dbReference>
<evidence type="ECO:0000259" key="2">
    <source>
        <dbReference type="PROSITE" id="PS50103"/>
    </source>
</evidence>
<dbReference type="GO" id="GO:0004113">
    <property type="term" value="F:2',3'-cyclic-nucleotide 3'-phosphodiesterase activity"/>
    <property type="evidence" value="ECO:0007669"/>
    <property type="project" value="InterPro"/>
</dbReference>
<dbReference type="Pfam" id="PF13671">
    <property type="entry name" value="AAA_33"/>
    <property type="match status" value="1"/>
</dbReference>
<dbReference type="PANTHER" id="PTHR10156:SF0">
    <property type="entry name" value="2',3'-CYCLIC-NUCLEOTIDE 3'-PHOSPHODIESTERASE"/>
    <property type="match status" value="1"/>
</dbReference>
<keyword evidence="1" id="KW-0862">Zinc</keyword>
<protein>
    <recommendedName>
        <fullName evidence="2">C3H1-type domain-containing protein</fullName>
    </recommendedName>
</protein>
<evidence type="ECO:0000256" key="1">
    <source>
        <dbReference type="PROSITE-ProRule" id="PRU00723"/>
    </source>
</evidence>
<dbReference type="AlphaFoldDB" id="A0A1E1XNE6"/>